<dbReference type="Proteomes" id="UP000284375">
    <property type="component" value="Unassembled WGS sequence"/>
</dbReference>
<dbReference type="PANTHER" id="PTHR43303:SF2">
    <property type="entry name" value="INDOLEAMINE 2,3-DIOXYGENASE PYRROLE 2,3-DIOXYGENASE (AFU_ORTHOLOGUE AFUA_5G01450"/>
    <property type="match status" value="1"/>
</dbReference>
<accession>A0A423WEM2</accession>
<protein>
    <recommendedName>
        <fullName evidence="2">NADH:flavin oxidoreductase/NADH oxidase N-terminal domain-containing protein</fullName>
    </recommendedName>
</protein>
<name>A0A423WEM2_CYTCH</name>
<comment type="caution">
    <text evidence="3">The sequence shown here is derived from an EMBL/GenBank/DDBJ whole genome shotgun (WGS) entry which is preliminary data.</text>
</comment>
<dbReference type="InterPro" id="IPR001155">
    <property type="entry name" value="OxRdtase_FMN_N"/>
</dbReference>
<dbReference type="EMBL" id="LJZO01000006">
    <property type="protein sequence ID" value="ROW01713.1"/>
    <property type="molecule type" value="Genomic_DNA"/>
</dbReference>
<dbReference type="GO" id="GO:0050661">
    <property type="term" value="F:NADP binding"/>
    <property type="evidence" value="ECO:0007669"/>
    <property type="project" value="InterPro"/>
</dbReference>
<dbReference type="PANTHER" id="PTHR43303">
    <property type="entry name" value="NADPH DEHYDROGENASE C23G7.10C-RELATED"/>
    <property type="match status" value="1"/>
</dbReference>
<organism evidence="3 4">
    <name type="scientific">Cytospora chrysosperma</name>
    <name type="common">Cytospora canker fungus</name>
    <name type="synonym">Sphaeria chrysosperma</name>
    <dbReference type="NCBI Taxonomy" id="252740"/>
    <lineage>
        <taxon>Eukaryota</taxon>
        <taxon>Fungi</taxon>
        <taxon>Dikarya</taxon>
        <taxon>Ascomycota</taxon>
        <taxon>Pezizomycotina</taxon>
        <taxon>Sordariomycetes</taxon>
        <taxon>Sordariomycetidae</taxon>
        <taxon>Diaporthales</taxon>
        <taxon>Cytosporaceae</taxon>
        <taxon>Cytospora</taxon>
    </lineage>
</organism>
<feature type="region of interest" description="Disordered" evidence="1">
    <location>
        <begin position="1"/>
        <end position="36"/>
    </location>
</feature>
<feature type="domain" description="NADH:flavin oxidoreductase/NADH oxidase N-terminal" evidence="2">
    <location>
        <begin position="45"/>
        <end position="370"/>
    </location>
</feature>
<dbReference type="Pfam" id="PF00724">
    <property type="entry name" value="Oxidored_FMN"/>
    <property type="match status" value="1"/>
</dbReference>
<dbReference type="GO" id="GO:0003959">
    <property type="term" value="F:NADPH dehydrogenase activity"/>
    <property type="evidence" value="ECO:0007669"/>
    <property type="project" value="InterPro"/>
</dbReference>
<dbReference type="OrthoDB" id="72788at2759"/>
<sequence length="446" mass="48521">MGSTVNKATASRPAEGVPFYTPAQDPPSGTALALDPARPRATPTLFRPLTVRGVTLANRFVVSPMCQYSADDGHLTDWHLVNLGQMAARGAALSVVEASAVLPNGRISPEDAGLWAASHVAPLRRVADFVHSQGHKVGVQLSHAGRKASTLSPWHGQREGLTSHVATVEHGGWPDDVWGPSPIPFSDTYPRVVEMSKEQVRETVEAFGKAAARAVEAGIDLIEIHGAHGYLINQFMSPLTNQRTDEYGGSFENRTRLLFEVIEAVRGAIPDTMPLFLRISMTEWMEWSGKDSWDMEQSVRLAHMLPGAGVDLLDCSSGGNHHEQKIQLQPGYQVDPAAEIRRGLRAARSPLLVGAVGLITTAEMARDIVQDSCTYTVGEDPEKGAMADSGASTEECEDQSKADLVFIARQFLREPEFVLRAAQHLGVNVKWPNQYARAGWPENQKV</sequence>
<gene>
    <name evidence="3" type="ORF">VSDG_02105</name>
</gene>
<reference evidence="3 4" key="1">
    <citation type="submission" date="2015-09" db="EMBL/GenBank/DDBJ databases">
        <title>Host preference determinants of Valsa canker pathogens revealed by comparative genomics.</title>
        <authorList>
            <person name="Yin Z."/>
            <person name="Huang L."/>
        </authorList>
    </citation>
    <scope>NUCLEOTIDE SEQUENCE [LARGE SCALE GENOMIC DNA]</scope>
    <source>
        <strain evidence="3 4">YSFL</strain>
    </source>
</reference>
<dbReference type="STRING" id="252740.A0A423WEM2"/>
<dbReference type="InterPro" id="IPR044152">
    <property type="entry name" value="YqjM-like"/>
</dbReference>
<evidence type="ECO:0000256" key="1">
    <source>
        <dbReference type="SAM" id="MobiDB-lite"/>
    </source>
</evidence>
<dbReference type="CDD" id="cd02932">
    <property type="entry name" value="OYE_YqiM_FMN"/>
    <property type="match status" value="1"/>
</dbReference>
<dbReference type="Gene3D" id="3.20.20.70">
    <property type="entry name" value="Aldolase class I"/>
    <property type="match status" value="1"/>
</dbReference>
<evidence type="ECO:0000313" key="3">
    <source>
        <dbReference type="EMBL" id="ROW01713.1"/>
    </source>
</evidence>
<evidence type="ECO:0000259" key="2">
    <source>
        <dbReference type="Pfam" id="PF00724"/>
    </source>
</evidence>
<dbReference type="SUPFAM" id="SSF51395">
    <property type="entry name" value="FMN-linked oxidoreductases"/>
    <property type="match status" value="1"/>
</dbReference>
<evidence type="ECO:0000313" key="4">
    <source>
        <dbReference type="Proteomes" id="UP000284375"/>
    </source>
</evidence>
<keyword evidence="4" id="KW-1185">Reference proteome</keyword>
<proteinExistence type="predicted"/>
<dbReference type="AlphaFoldDB" id="A0A423WEM2"/>
<dbReference type="InterPro" id="IPR013785">
    <property type="entry name" value="Aldolase_TIM"/>
</dbReference>
<dbReference type="GO" id="GO:0010181">
    <property type="term" value="F:FMN binding"/>
    <property type="evidence" value="ECO:0007669"/>
    <property type="project" value="InterPro"/>
</dbReference>